<dbReference type="RefSeq" id="XP_007735180.1">
    <property type="nucleotide sequence ID" value="XM_007736990.1"/>
</dbReference>
<dbReference type="InterPro" id="IPR016215">
    <property type="entry name" value="NTA_MOA"/>
</dbReference>
<dbReference type="PANTHER" id="PTHR30011">
    <property type="entry name" value="ALKANESULFONATE MONOOXYGENASE-RELATED"/>
    <property type="match status" value="1"/>
</dbReference>
<dbReference type="GO" id="GO:0004497">
    <property type="term" value="F:monooxygenase activity"/>
    <property type="evidence" value="ECO:0007669"/>
    <property type="project" value="InterPro"/>
</dbReference>
<dbReference type="InterPro" id="IPR051260">
    <property type="entry name" value="Diverse_substr_monoxygenases"/>
</dbReference>
<name>W9XJ97_9EURO</name>
<evidence type="ECO:0000259" key="2">
    <source>
        <dbReference type="Pfam" id="PF00296"/>
    </source>
</evidence>
<dbReference type="OrthoDB" id="8922241at2759"/>
<dbReference type="SUPFAM" id="SSF51679">
    <property type="entry name" value="Bacterial luciferase-like"/>
    <property type="match status" value="1"/>
</dbReference>
<feature type="domain" description="Luciferase-like" evidence="2">
    <location>
        <begin position="40"/>
        <end position="376"/>
    </location>
</feature>
<dbReference type="GO" id="GO:0016705">
    <property type="term" value="F:oxidoreductase activity, acting on paired donors, with incorporation or reduction of molecular oxygen"/>
    <property type="evidence" value="ECO:0007669"/>
    <property type="project" value="InterPro"/>
</dbReference>
<organism evidence="3 4">
    <name type="scientific">Capronia epimyces CBS 606.96</name>
    <dbReference type="NCBI Taxonomy" id="1182542"/>
    <lineage>
        <taxon>Eukaryota</taxon>
        <taxon>Fungi</taxon>
        <taxon>Dikarya</taxon>
        <taxon>Ascomycota</taxon>
        <taxon>Pezizomycotina</taxon>
        <taxon>Eurotiomycetes</taxon>
        <taxon>Chaetothyriomycetidae</taxon>
        <taxon>Chaetothyriales</taxon>
        <taxon>Herpotrichiellaceae</taxon>
        <taxon>Capronia</taxon>
    </lineage>
</organism>
<proteinExistence type="inferred from homology"/>
<dbReference type="NCBIfam" id="TIGR03860">
    <property type="entry name" value="FMN_nitrolo"/>
    <property type="match status" value="1"/>
</dbReference>
<evidence type="ECO:0000313" key="4">
    <source>
        <dbReference type="Proteomes" id="UP000019478"/>
    </source>
</evidence>
<dbReference type="Proteomes" id="UP000019478">
    <property type="component" value="Unassembled WGS sequence"/>
</dbReference>
<dbReference type="EMBL" id="AMGY01000006">
    <property type="protein sequence ID" value="EXJ80592.1"/>
    <property type="molecule type" value="Genomic_DNA"/>
</dbReference>
<keyword evidence="4" id="KW-1185">Reference proteome</keyword>
<reference evidence="3 4" key="1">
    <citation type="submission" date="2013-03" db="EMBL/GenBank/DDBJ databases">
        <title>The Genome Sequence of Capronia epimyces CBS 606.96.</title>
        <authorList>
            <consortium name="The Broad Institute Genomics Platform"/>
            <person name="Cuomo C."/>
            <person name="de Hoog S."/>
            <person name="Gorbushina A."/>
            <person name="Walker B."/>
            <person name="Young S.K."/>
            <person name="Zeng Q."/>
            <person name="Gargeya S."/>
            <person name="Fitzgerald M."/>
            <person name="Haas B."/>
            <person name="Abouelleil A."/>
            <person name="Allen A.W."/>
            <person name="Alvarado L."/>
            <person name="Arachchi H.M."/>
            <person name="Berlin A.M."/>
            <person name="Chapman S.B."/>
            <person name="Gainer-Dewar J."/>
            <person name="Goldberg J."/>
            <person name="Griggs A."/>
            <person name="Gujja S."/>
            <person name="Hansen M."/>
            <person name="Howarth C."/>
            <person name="Imamovic A."/>
            <person name="Ireland A."/>
            <person name="Larimer J."/>
            <person name="McCowan C."/>
            <person name="Murphy C."/>
            <person name="Pearson M."/>
            <person name="Poon T.W."/>
            <person name="Priest M."/>
            <person name="Roberts A."/>
            <person name="Saif S."/>
            <person name="Shea T."/>
            <person name="Sisk P."/>
            <person name="Sykes S."/>
            <person name="Wortman J."/>
            <person name="Nusbaum C."/>
            <person name="Birren B."/>
        </authorList>
    </citation>
    <scope>NUCLEOTIDE SEQUENCE [LARGE SCALE GENOMIC DNA]</scope>
    <source>
        <strain evidence="3 4">CBS 606.96</strain>
    </source>
</reference>
<dbReference type="Gene3D" id="3.20.20.30">
    <property type="entry name" value="Luciferase-like domain"/>
    <property type="match status" value="1"/>
</dbReference>
<dbReference type="PANTHER" id="PTHR30011:SF30">
    <property type="entry name" value="XENOBIOTIC COMPOUND MONOOXYGENASE, DSZA FAMILY (AFU_ORTHOLOGUE AFUA_6G01920)"/>
    <property type="match status" value="1"/>
</dbReference>
<dbReference type="PIRSF" id="PIRSF000337">
    <property type="entry name" value="NTA_MOA"/>
    <property type="match status" value="1"/>
</dbReference>
<dbReference type="AlphaFoldDB" id="W9XJ97"/>
<evidence type="ECO:0000256" key="1">
    <source>
        <dbReference type="ARBA" id="ARBA00033748"/>
    </source>
</evidence>
<dbReference type="HOGENOM" id="CLU_022256_0_0_1"/>
<dbReference type="InterPro" id="IPR036661">
    <property type="entry name" value="Luciferase-like_sf"/>
</dbReference>
<evidence type="ECO:0000313" key="3">
    <source>
        <dbReference type="EMBL" id="EXJ80592.1"/>
    </source>
</evidence>
<dbReference type="eggNOG" id="ENOG502QSR6">
    <property type="taxonomic scope" value="Eukaryota"/>
</dbReference>
<dbReference type="Pfam" id="PF00296">
    <property type="entry name" value="Bac_luciferase"/>
    <property type="match status" value="1"/>
</dbReference>
<dbReference type="STRING" id="1182542.W9XJ97"/>
<sequence>MAEPIPQEQAASPKKVLFLNAFDLFAPSHLSFGQWRNPKDKSSTKAHDLTYWTTLAQILERGGYHCLVLSGWPISAMAAVTKNLAFAITGSTSYETPYAFARRFSTLDHLTKGRIGWNIVTSYNETGARAVGKEIVEHDRRYEIADEFLRAVYKLWEGSWADDALVKDAEKDTFADYDRIRFIHHRSENFKFDGPHALSPSPQRTPFLFQAGTSGAGIGFASVHAEGVFVAARSPHILAPSVKEIRRQAALAGRDPRSIKVVASITPIIGRTSEEAQAKYQEAQKYASVESGLAFFSNTSGIDISQYDLDRELVASDATIDHRVHSLAAALDYRGDDISRPTPRTIGRFIAIGGSGATPVGTAEEVADILEEWADIADLDGFNIGYVTTPGTFEDVVDLLVPELRKRGRYAPKGESTGTLRERVYGNGQAKLRDDHIGHSYRYDNSEIYAEQDKLPKK</sequence>
<dbReference type="InterPro" id="IPR011251">
    <property type="entry name" value="Luciferase-like_dom"/>
</dbReference>
<comment type="similarity">
    <text evidence="1">Belongs to the NtaA/SnaA/DszA monooxygenase family.</text>
</comment>
<gene>
    <name evidence="3" type="ORF">A1O3_06874</name>
</gene>
<accession>W9XJ97</accession>
<dbReference type="GeneID" id="19170980"/>
<comment type="caution">
    <text evidence="3">The sequence shown here is derived from an EMBL/GenBank/DDBJ whole genome shotgun (WGS) entry which is preliminary data.</text>
</comment>
<protein>
    <recommendedName>
        <fullName evidence="2">Luciferase-like domain-containing protein</fullName>
    </recommendedName>
</protein>